<dbReference type="AlphaFoldDB" id="A0A9D1E8W7"/>
<organism evidence="2 3">
    <name type="scientific">Candidatus Pullilachnospira gallistercoris</name>
    <dbReference type="NCBI Taxonomy" id="2840911"/>
    <lineage>
        <taxon>Bacteria</taxon>
        <taxon>Bacillati</taxon>
        <taxon>Bacillota</taxon>
        <taxon>Clostridia</taxon>
        <taxon>Lachnospirales</taxon>
        <taxon>Lachnospiraceae</taxon>
        <taxon>Lachnospiraceae incertae sedis</taxon>
        <taxon>Candidatus Pullilachnospira</taxon>
    </lineage>
</organism>
<dbReference type="EMBL" id="DVHM01000070">
    <property type="protein sequence ID" value="HIR70485.1"/>
    <property type="molecule type" value="Genomic_DNA"/>
</dbReference>
<gene>
    <name evidence="2" type="ORF">IAA55_04310</name>
</gene>
<dbReference type="GO" id="GO:0004622">
    <property type="term" value="F:phosphatidylcholine lysophospholipase activity"/>
    <property type="evidence" value="ECO:0007669"/>
    <property type="project" value="TreeGrafter"/>
</dbReference>
<dbReference type="SUPFAM" id="SSF52266">
    <property type="entry name" value="SGNH hydrolase"/>
    <property type="match status" value="1"/>
</dbReference>
<evidence type="ECO:0000313" key="3">
    <source>
        <dbReference type="Proteomes" id="UP000823912"/>
    </source>
</evidence>
<feature type="domain" description="SGNH hydrolase-type esterase" evidence="1">
    <location>
        <begin position="60"/>
        <end position="211"/>
    </location>
</feature>
<proteinExistence type="predicted"/>
<dbReference type="InterPro" id="IPR051532">
    <property type="entry name" value="Ester_Hydrolysis_Enzymes"/>
</dbReference>
<dbReference type="Proteomes" id="UP000823912">
    <property type="component" value="Unassembled WGS sequence"/>
</dbReference>
<comment type="caution">
    <text evidence="2">The sequence shown here is derived from an EMBL/GenBank/DDBJ whole genome shotgun (WGS) entry which is preliminary data.</text>
</comment>
<accession>A0A9D1E8W7</accession>
<dbReference type="InterPro" id="IPR036514">
    <property type="entry name" value="SGNH_hydro_sf"/>
</dbReference>
<reference evidence="2" key="2">
    <citation type="journal article" date="2021" name="PeerJ">
        <title>Extensive microbial diversity within the chicken gut microbiome revealed by metagenomics and culture.</title>
        <authorList>
            <person name="Gilroy R."/>
            <person name="Ravi A."/>
            <person name="Getino M."/>
            <person name="Pursley I."/>
            <person name="Horton D.L."/>
            <person name="Alikhan N.F."/>
            <person name="Baker D."/>
            <person name="Gharbi K."/>
            <person name="Hall N."/>
            <person name="Watson M."/>
            <person name="Adriaenssens E.M."/>
            <person name="Foster-Nyarko E."/>
            <person name="Jarju S."/>
            <person name="Secka A."/>
            <person name="Antonio M."/>
            <person name="Oren A."/>
            <person name="Chaudhuri R.R."/>
            <person name="La Ragione R."/>
            <person name="Hildebrand F."/>
            <person name="Pallen M.J."/>
        </authorList>
    </citation>
    <scope>NUCLEOTIDE SEQUENCE</scope>
    <source>
        <strain evidence="2">ChiSjej5B23-6657</strain>
    </source>
</reference>
<dbReference type="Pfam" id="PF13472">
    <property type="entry name" value="Lipase_GDSL_2"/>
    <property type="match status" value="1"/>
</dbReference>
<protein>
    <submittedName>
        <fullName evidence="2">Lysophospholipase</fullName>
    </submittedName>
</protein>
<dbReference type="PANTHER" id="PTHR30383">
    <property type="entry name" value="THIOESTERASE 1/PROTEASE 1/LYSOPHOSPHOLIPASE L1"/>
    <property type="match status" value="1"/>
</dbReference>
<evidence type="ECO:0000259" key="1">
    <source>
        <dbReference type="Pfam" id="PF13472"/>
    </source>
</evidence>
<dbReference type="Gene3D" id="3.40.50.1110">
    <property type="entry name" value="SGNH hydrolase"/>
    <property type="match status" value="1"/>
</dbReference>
<dbReference type="PANTHER" id="PTHR30383:SF5">
    <property type="entry name" value="SGNH HYDROLASE-TYPE ESTERASE DOMAIN-CONTAINING PROTEIN"/>
    <property type="match status" value="1"/>
</dbReference>
<sequence length="224" mass="25825">MKKMGDAMQTQIRQEQNKKVKSFKQLNAIAKKGGILFTGSSLMEQFPVCEMCMDAGFMEPVYNRGIGGFTTDDFLENIDAQLLDLEPSKIFINIGTNDMGPQYGENWMGRLLNNYHAILTQCKEKLPDAEVYMMAYYPVNDHMPDRPFYSSFMFQVRNKKNLALVNAEMEKLAAEFGYHFINVNDGLTDENGDLKEEYTIEGIHMYPDAYRHVFRNLKPYLMGE</sequence>
<dbReference type="InterPro" id="IPR013830">
    <property type="entry name" value="SGNH_hydro"/>
</dbReference>
<reference evidence="2" key="1">
    <citation type="submission" date="2020-10" db="EMBL/GenBank/DDBJ databases">
        <authorList>
            <person name="Gilroy R."/>
        </authorList>
    </citation>
    <scope>NUCLEOTIDE SEQUENCE</scope>
    <source>
        <strain evidence="2">ChiSjej5B23-6657</strain>
    </source>
</reference>
<evidence type="ECO:0000313" key="2">
    <source>
        <dbReference type="EMBL" id="HIR70485.1"/>
    </source>
</evidence>
<name>A0A9D1E8W7_9FIRM</name>